<feature type="compositionally biased region" description="Polar residues" evidence="1">
    <location>
        <begin position="47"/>
        <end position="60"/>
    </location>
</feature>
<dbReference type="Proteomes" id="UP000316859">
    <property type="component" value="Unassembled WGS sequence"/>
</dbReference>
<evidence type="ECO:0000313" key="4">
    <source>
        <dbReference type="Proteomes" id="UP000316859"/>
    </source>
</evidence>
<gene>
    <name evidence="3" type="ORF">FNY88_12300</name>
</gene>
<comment type="caution">
    <text evidence="3">The sequence shown here is derived from an EMBL/GenBank/DDBJ whole genome shotgun (WGS) entry which is preliminary data.</text>
</comment>
<feature type="chain" id="PRO_5045582130" evidence="2">
    <location>
        <begin position="35"/>
        <end position="121"/>
    </location>
</feature>
<feature type="region of interest" description="Disordered" evidence="1">
    <location>
        <begin position="47"/>
        <end position="71"/>
    </location>
</feature>
<organism evidence="3 4">
    <name type="scientific">Corynebacterium guaraldiae</name>
    <dbReference type="NCBI Taxonomy" id="3051103"/>
    <lineage>
        <taxon>Bacteria</taxon>
        <taxon>Bacillati</taxon>
        <taxon>Actinomycetota</taxon>
        <taxon>Actinomycetes</taxon>
        <taxon>Mycobacteriales</taxon>
        <taxon>Corynebacteriaceae</taxon>
        <taxon>Corynebacterium</taxon>
    </lineage>
</organism>
<feature type="signal peptide" evidence="2">
    <location>
        <begin position="1"/>
        <end position="34"/>
    </location>
</feature>
<protein>
    <submittedName>
        <fullName evidence="3">Uncharacterized protein</fullName>
    </submittedName>
</protein>
<dbReference type="EMBL" id="VKDI01000040">
    <property type="protein sequence ID" value="TRX45754.1"/>
    <property type="molecule type" value="Genomic_DNA"/>
</dbReference>
<sequence length="121" mass="12734">MNKKEIKRTAVRRRGTTIAAAALSIAMVGPFVHAVTPNYVVSAAASTPDQKAETNPNGTGNMYPGVNSDGVYQTSVDEPRYTFKDQPIKVDGAIESGAEKGAKNAIVKRPGFSSASFTALC</sequence>
<reference evidence="3 4" key="1">
    <citation type="submission" date="2019-07" db="EMBL/GenBank/DDBJ databases">
        <title>Draft genome of C. aurimucosum strain 2299.</title>
        <authorList>
            <person name="Pacheco L.G.C."/>
            <person name="Aguiar E.R.G.R."/>
            <person name="Santos C.S."/>
            <person name="Rocha D.J.P.G."/>
            <person name="Sant'Anna L.O."/>
            <person name="Mattos-Guaraldi A.L."/>
            <person name="Santos L.S."/>
        </authorList>
    </citation>
    <scope>NUCLEOTIDE SEQUENCE [LARGE SCALE GENOMIC DNA]</scope>
    <source>
        <strain evidence="3 4">2299</strain>
    </source>
</reference>
<evidence type="ECO:0000256" key="1">
    <source>
        <dbReference type="SAM" id="MobiDB-lite"/>
    </source>
</evidence>
<name>A0ABY3CR13_9CORY</name>
<evidence type="ECO:0000313" key="3">
    <source>
        <dbReference type="EMBL" id="TRX45754.1"/>
    </source>
</evidence>
<accession>A0ABY3CR13</accession>
<keyword evidence="4" id="KW-1185">Reference proteome</keyword>
<keyword evidence="2" id="KW-0732">Signal</keyword>
<dbReference type="RefSeq" id="WP_144015122.1">
    <property type="nucleotide sequence ID" value="NZ_VKDI01000040.1"/>
</dbReference>
<evidence type="ECO:0000256" key="2">
    <source>
        <dbReference type="SAM" id="SignalP"/>
    </source>
</evidence>
<proteinExistence type="predicted"/>